<comment type="subcellular location">
    <subcellularLocation>
        <location evidence="1">Membrane</location>
    </subcellularLocation>
</comment>
<dbReference type="RefSeq" id="XP_037890178.1">
    <property type="nucleotide sequence ID" value="XM_038034250.1"/>
</dbReference>
<proteinExistence type="inferred from homology"/>
<dbReference type="KEGG" id="gfs:119637865"/>
<dbReference type="PANTHER" id="PTHR10414:SF37">
    <property type="entry name" value="BB IN A BOXCAR, ISOFORM C"/>
    <property type="match status" value="1"/>
</dbReference>
<evidence type="ECO:0000313" key="6">
    <source>
        <dbReference type="RefSeq" id="XP_037890178.1"/>
    </source>
</evidence>
<dbReference type="GO" id="GO:0004307">
    <property type="term" value="F:ethanolaminephosphotransferase activity"/>
    <property type="evidence" value="ECO:0007669"/>
    <property type="project" value="TreeGrafter"/>
</dbReference>
<feature type="transmembrane region" description="Helical" evidence="4">
    <location>
        <begin position="68"/>
        <end position="87"/>
    </location>
</feature>
<dbReference type="PANTHER" id="PTHR10414">
    <property type="entry name" value="ETHANOLAMINEPHOSPHOTRANSFERASE"/>
    <property type="match status" value="1"/>
</dbReference>
<evidence type="ECO:0000256" key="3">
    <source>
        <dbReference type="ARBA" id="ARBA00023136"/>
    </source>
</evidence>
<feature type="transmembrane region" description="Helical" evidence="4">
    <location>
        <begin position="235"/>
        <end position="251"/>
    </location>
</feature>
<protein>
    <submittedName>
        <fullName evidence="6">Cholinephosphotransferase 1-like</fullName>
    </submittedName>
</protein>
<sequence length="253" mass="29091">MPLYFAFGIDLLFIARYTNVVKNEGCGKNRSTMAVRSVCSPRISLTLVILPAFLVAQKLSEIIFVEQFSLYFIVVGLVAAKVTYKLVIAHLTKDEMEYLDWPLLGSGLLFLNQYFNCVIPGKWLFWSFGLFRTYCGTVHKSFAYKSIGHTLSNTHCVNQCSGMNMSSAFTTGSSDKNVPTHHLKTYNNNYYPAYFKENCDLIQPYSLNIYNYFPETSKCGHIYLYSSQFIKKKNLYLLYINVINIYINVHIHK</sequence>
<dbReference type="GeneID" id="119637865"/>
<keyword evidence="3 4" id="KW-0472">Membrane</keyword>
<accession>A0A9C6DT42</accession>
<dbReference type="AlphaFoldDB" id="A0A9C6DT42"/>
<evidence type="ECO:0000256" key="2">
    <source>
        <dbReference type="ARBA" id="ARBA00010441"/>
    </source>
</evidence>
<dbReference type="GO" id="GO:0005789">
    <property type="term" value="C:endoplasmic reticulum membrane"/>
    <property type="evidence" value="ECO:0007669"/>
    <property type="project" value="TreeGrafter"/>
</dbReference>
<feature type="transmembrane region" description="Helical" evidence="4">
    <location>
        <begin position="38"/>
        <end position="56"/>
    </location>
</feature>
<gene>
    <name evidence="6" type="primary">LOC119637865</name>
</gene>
<dbReference type="GO" id="GO:0005794">
    <property type="term" value="C:Golgi apparatus"/>
    <property type="evidence" value="ECO:0007669"/>
    <property type="project" value="TreeGrafter"/>
</dbReference>
<keyword evidence="4" id="KW-1133">Transmembrane helix</keyword>
<name>A0A9C6DT42_9MUSC</name>
<evidence type="ECO:0000313" key="5">
    <source>
        <dbReference type="Proteomes" id="UP000092443"/>
    </source>
</evidence>
<comment type="similarity">
    <text evidence="2">Belongs to the CDP-alcohol phosphatidyltransferase class-I family.</text>
</comment>
<evidence type="ECO:0000256" key="4">
    <source>
        <dbReference type="SAM" id="Phobius"/>
    </source>
</evidence>
<organism evidence="5 6">
    <name type="scientific">Glossina fuscipes</name>
    <dbReference type="NCBI Taxonomy" id="7396"/>
    <lineage>
        <taxon>Eukaryota</taxon>
        <taxon>Metazoa</taxon>
        <taxon>Ecdysozoa</taxon>
        <taxon>Arthropoda</taxon>
        <taxon>Hexapoda</taxon>
        <taxon>Insecta</taxon>
        <taxon>Pterygota</taxon>
        <taxon>Neoptera</taxon>
        <taxon>Endopterygota</taxon>
        <taxon>Diptera</taxon>
        <taxon>Brachycera</taxon>
        <taxon>Muscomorpha</taxon>
        <taxon>Hippoboscoidea</taxon>
        <taxon>Glossinidae</taxon>
        <taxon>Glossina</taxon>
    </lineage>
</organism>
<keyword evidence="4" id="KW-0812">Transmembrane</keyword>
<dbReference type="GO" id="GO:0006646">
    <property type="term" value="P:phosphatidylethanolamine biosynthetic process"/>
    <property type="evidence" value="ECO:0007669"/>
    <property type="project" value="TreeGrafter"/>
</dbReference>
<dbReference type="Proteomes" id="UP000092443">
    <property type="component" value="Unplaced"/>
</dbReference>
<evidence type="ECO:0000256" key="1">
    <source>
        <dbReference type="ARBA" id="ARBA00004370"/>
    </source>
</evidence>
<keyword evidence="5" id="KW-1185">Reference proteome</keyword>
<dbReference type="InterPro" id="IPR014472">
    <property type="entry name" value="CHOPT"/>
</dbReference>
<reference evidence="6" key="1">
    <citation type="submission" date="2025-08" db="UniProtKB">
        <authorList>
            <consortium name="RefSeq"/>
        </authorList>
    </citation>
    <scope>IDENTIFICATION</scope>
    <source>
        <tissue evidence="6">Whole body pupa</tissue>
    </source>
</reference>
<dbReference type="GO" id="GO:0004142">
    <property type="term" value="F:diacylglycerol cholinephosphotransferase activity"/>
    <property type="evidence" value="ECO:0007669"/>
    <property type="project" value="TreeGrafter"/>
</dbReference>